<evidence type="ECO:0000313" key="1">
    <source>
        <dbReference type="EMBL" id="RFU15382.1"/>
    </source>
</evidence>
<keyword evidence="2" id="KW-1185">Reference proteome</keyword>
<sequence>MEGHLIAPVYLRDHQVLAVNTPVSGTILARDPVRGSARTRALLDGDFTPLVTPRVAFDTLTLPDGTALPMKTAAVERDSSVIRMSSGGKRPSLRRQATAQIEERKREVLDTLRKPNFGDRARRWVYSQLPWHPQMIWTGTEYDADLTAPLSLPQPHPPAPLPVLDLQGRPPIGVIQARLVSGLDSATTQKGAPVEAVLTSPLLTPDKSKLILPEGTKLDGTVLQTRPARWLARNGRLRFSFRKVELPGAAGPASQEIHGQLSAAEAAPGQHVQIDAEGSAKSTGGRDQLIAPLALGLLAATTFGDDAGHVGNSAVTSNGFGLAARIVAMSAASPAVSRGFAFFALSKSIWYRWIAKGHELTFPKDTRLEITLNER</sequence>
<accession>A0A372IKB4</accession>
<dbReference type="Proteomes" id="UP000264702">
    <property type="component" value="Unassembled WGS sequence"/>
</dbReference>
<evidence type="ECO:0000313" key="2">
    <source>
        <dbReference type="Proteomes" id="UP000264702"/>
    </source>
</evidence>
<proteinExistence type="predicted"/>
<organism evidence="1 2">
    <name type="scientific">Paracidobacterium acidisoli</name>
    <dbReference type="NCBI Taxonomy" id="2303751"/>
    <lineage>
        <taxon>Bacteria</taxon>
        <taxon>Pseudomonadati</taxon>
        <taxon>Acidobacteriota</taxon>
        <taxon>Terriglobia</taxon>
        <taxon>Terriglobales</taxon>
        <taxon>Acidobacteriaceae</taxon>
        <taxon>Paracidobacterium</taxon>
    </lineage>
</organism>
<protein>
    <submittedName>
        <fullName evidence="1">Uncharacterized protein</fullName>
    </submittedName>
</protein>
<name>A0A372IKB4_9BACT</name>
<gene>
    <name evidence="1" type="ORF">D0Y96_17080</name>
</gene>
<comment type="caution">
    <text evidence="1">The sequence shown here is derived from an EMBL/GenBank/DDBJ whole genome shotgun (WGS) entry which is preliminary data.</text>
</comment>
<dbReference type="AlphaFoldDB" id="A0A372IKB4"/>
<dbReference type="EMBL" id="QVQT01000006">
    <property type="protein sequence ID" value="RFU15382.1"/>
    <property type="molecule type" value="Genomic_DNA"/>
</dbReference>
<reference evidence="1 2" key="1">
    <citation type="submission" date="2018-08" db="EMBL/GenBank/DDBJ databases">
        <title>Acidipila sp. 4G-K13, an acidobacterium isolated from forest soil.</title>
        <authorList>
            <person name="Gao Z.-H."/>
            <person name="Qiu L.-H."/>
        </authorList>
    </citation>
    <scope>NUCLEOTIDE SEQUENCE [LARGE SCALE GENOMIC DNA]</scope>
    <source>
        <strain evidence="1 2">4G-K13</strain>
    </source>
</reference>